<keyword evidence="6" id="KW-0676">Redox-active center</keyword>
<comment type="cofactor">
    <cofactor evidence="1">
        <name>FAD</name>
        <dbReference type="ChEBI" id="CHEBI:57692"/>
    </cofactor>
</comment>
<dbReference type="Pfam" id="PF02852">
    <property type="entry name" value="Pyr_redox_dim"/>
    <property type="match status" value="1"/>
</dbReference>
<dbReference type="InterPro" id="IPR004099">
    <property type="entry name" value="Pyr_nucl-diS_OxRdtase_dimer"/>
</dbReference>
<evidence type="ECO:0000313" key="9">
    <source>
        <dbReference type="EMBL" id="SDB86352.1"/>
    </source>
</evidence>
<dbReference type="InterPro" id="IPR016156">
    <property type="entry name" value="FAD/NAD-linked_Rdtase_dimer_sf"/>
</dbReference>
<evidence type="ECO:0000259" key="7">
    <source>
        <dbReference type="Pfam" id="PF02852"/>
    </source>
</evidence>
<dbReference type="InterPro" id="IPR050260">
    <property type="entry name" value="FAD-bd_OxRdtase"/>
</dbReference>
<dbReference type="PANTHER" id="PTHR43429:SF1">
    <property type="entry name" value="NAD(P)H SULFUR OXIDOREDUCTASE (COA-DEPENDENT)"/>
    <property type="match status" value="1"/>
</dbReference>
<evidence type="ECO:0000256" key="4">
    <source>
        <dbReference type="ARBA" id="ARBA00022827"/>
    </source>
</evidence>
<evidence type="ECO:0000256" key="2">
    <source>
        <dbReference type="ARBA" id="ARBA00009130"/>
    </source>
</evidence>
<reference evidence="10" key="1">
    <citation type="submission" date="2016-09" db="EMBL/GenBank/DDBJ databases">
        <authorList>
            <person name="Varghese N."/>
            <person name="Submissions S."/>
        </authorList>
    </citation>
    <scope>NUCLEOTIDE SEQUENCE [LARGE SCALE GENOMIC DNA]</scope>
    <source>
        <strain evidence="10">25nlg</strain>
    </source>
</reference>
<dbReference type="PANTHER" id="PTHR43429">
    <property type="entry name" value="PYRIDINE NUCLEOTIDE-DISULFIDE OXIDOREDUCTASE DOMAIN-CONTAINING"/>
    <property type="match status" value="1"/>
</dbReference>
<dbReference type="SUPFAM" id="SSF55424">
    <property type="entry name" value="FAD/NAD-linked reductases, dimerisation (C-terminal) domain"/>
    <property type="match status" value="1"/>
</dbReference>
<gene>
    <name evidence="9" type="ORF">SAMN05421737_102102</name>
</gene>
<dbReference type="SUPFAM" id="SSF51905">
    <property type="entry name" value="FAD/NAD(P)-binding domain"/>
    <property type="match status" value="1"/>
</dbReference>
<dbReference type="GO" id="GO:0016491">
    <property type="term" value="F:oxidoreductase activity"/>
    <property type="evidence" value="ECO:0007669"/>
    <property type="project" value="UniProtKB-KW"/>
</dbReference>
<dbReference type="Proteomes" id="UP000242662">
    <property type="component" value="Unassembled WGS sequence"/>
</dbReference>
<dbReference type="RefSeq" id="WP_090774684.1">
    <property type="nucleotide sequence ID" value="NZ_FMYM01000002.1"/>
</dbReference>
<keyword evidence="3" id="KW-0285">Flavoprotein</keyword>
<evidence type="ECO:0000256" key="6">
    <source>
        <dbReference type="ARBA" id="ARBA00023284"/>
    </source>
</evidence>
<keyword evidence="5" id="KW-0560">Oxidoreductase</keyword>
<dbReference type="PRINTS" id="PR00368">
    <property type="entry name" value="FADPNR"/>
</dbReference>
<name>A0A1G6GWD0_9BACI</name>
<dbReference type="Pfam" id="PF07992">
    <property type="entry name" value="Pyr_redox_2"/>
    <property type="match status" value="1"/>
</dbReference>
<evidence type="ECO:0000256" key="3">
    <source>
        <dbReference type="ARBA" id="ARBA00022630"/>
    </source>
</evidence>
<keyword evidence="10" id="KW-1185">Reference proteome</keyword>
<keyword evidence="4" id="KW-0274">FAD</keyword>
<dbReference type="EMBL" id="FMYM01000002">
    <property type="protein sequence ID" value="SDB86352.1"/>
    <property type="molecule type" value="Genomic_DNA"/>
</dbReference>
<evidence type="ECO:0000256" key="1">
    <source>
        <dbReference type="ARBA" id="ARBA00001974"/>
    </source>
</evidence>
<evidence type="ECO:0000259" key="8">
    <source>
        <dbReference type="Pfam" id="PF07992"/>
    </source>
</evidence>
<dbReference type="OrthoDB" id="9802028at2"/>
<protein>
    <submittedName>
        <fullName evidence="9">NADPH-dependent 2,4-dienoyl-CoA reductase, sulfur reductase</fullName>
    </submittedName>
</protein>
<dbReference type="STRING" id="1464122.SAMN05421737_102102"/>
<organism evidence="9 10">
    <name type="scientific">Shouchella lonarensis</name>
    <dbReference type="NCBI Taxonomy" id="1464122"/>
    <lineage>
        <taxon>Bacteria</taxon>
        <taxon>Bacillati</taxon>
        <taxon>Bacillota</taxon>
        <taxon>Bacilli</taxon>
        <taxon>Bacillales</taxon>
        <taxon>Bacillaceae</taxon>
        <taxon>Shouchella</taxon>
    </lineage>
</organism>
<evidence type="ECO:0000256" key="5">
    <source>
        <dbReference type="ARBA" id="ARBA00023002"/>
    </source>
</evidence>
<proteinExistence type="inferred from homology"/>
<feature type="domain" description="FAD/NAD(P)-binding" evidence="8">
    <location>
        <begin position="1"/>
        <end position="289"/>
    </location>
</feature>
<sequence length="439" mass="48463">MKYVIIGGDAAGMSAAMQIFRHQQDAEITVLERGEHYSYAQCGLPYWIGGAISSIDKLIARDANTYRTKYRIDARTNHDVQSIDTVNKTVSGENFSIAFDRLLIASGASPIIPDWENTTLTGIHTLKTIDDAQKIAGALERKQQTITVIGAGAIGLEVAENLRKKQHGVILIQRSHQLVSDLSKDMNEQLYNKAQSEGIRVILNEQVTGFSGNEAHFVTTVHTNVQQIETDQVIIAVGIRPNTTFLENTCIALHRSGAVRVDPYMQTNIPHVYAAGDCATQFHRVSERATYFPLGTHANKQGRVAGLNMCGVHKSFSGIVGTQIYQFFDLVVGRSGLSTKELDDKAYDYQSVEATLPHIAPYYPGHKPISIRLHYDATTERILGGEFLGTAGVDKRVDVLATALHHGATMETIETLDLSYAPPFNTVWDPLQQTARRRK</sequence>
<comment type="similarity">
    <text evidence="2">Belongs to the class-III pyridine nucleotide-disulfide oxidoreductase family.</text>
</comment>
<dbReference type="Gene3D" id="3.50.50.60">
    <property type="entry name" value="FAD/NAD(P)-binding domain"/>
    <property type="match status" value="2"/>
</dbReference>
<dbReference type="InterPro" id="IPR036188">
    <property type="entry name" value="FAD/NAD-bd_sf"/>
</dbReference>
<dbReference type="InterPro" id="IPR023753">
    <property type="entry name" value="FAD/NAD-binding_dom"/>
</dbReference>
<dbReference type="PRINTS" id="PR00469">
    <property type="entry name" value="PNDRDTASEII"/>
</dbReference>
<dbReference type="AlphaFoldDB" id="A0A1G6GWD0"/>
<feature type="domain" description="Pyridine nucleotide-disulphide oxidoreductase dimerisation" evidence="7">
    <location>
        <begin position="326"/>
        <end position="425"/>
    </location>
</feature>
<evidence type="ECO:0000313" key="10">
    <source>
        <dbReference type="Proteomes" id="UP000242662"/>
    </source>
</evidence>
<accession>A0A1G6GWD0</accession>